<name>A0ACB5UP76_9FIRM</name>
<reference evidence="1" key="1">
    <citation type="submission" date="2023-09" db="EMBL/GenBank/DDBJ databases">
        <title>Vallitalea sediminicola and Vallitalea maricola sp. nov., anaerobic bacteria isolated from marine sediment.</title>
        <authorList>
            <person name="Hirano S."/>
            <person name="Maeda A."/>
            <person name="Terahara T."/>
            <person name="Mori K."/>
            <person name="Hamada M."/>
            <person name="Matsumoto R."/>
            <person name="Kobayashi T."/>
        </authorList>
    </citation>
    <scope>NUCLEOTIDE SEQUENCE</scope>
    <source>
        <strain evidence="1">AN17-2</strain>
    </source>
</reference>
<sequence length="196" mass="22866">MGPVQRHGKYETLENIINWVLENGVERMKIYEICNSNVENIAKLMAKIKPEFWSFEGALNQLSSGQGWYMGNDKYSPDGWILCKEYRLYKVLEIECIGYSDDGKFDVSSSLNPLISHIEEWAMKNNLDKLRFIISSRGMSCHMRELDQIWKELRDLEAIDREEFNWYLDLGFKPSGIIPNSYGRGFHGIELILEIV</sequence>
<evidence type="ECO:0000313" key="1">
    <source>
        <dbReference type="EMBL" id="GMQ64667.1"/>
    </source>
</evidence>
<proteinExistence type="predicted"/>
<evidence type="ECO:0000313" key="2">
    <source>
        <dbReference type="Proteomes" id="UP001374599"/>
    </source>
</evidence>
<dbReference type="Proteomes" id="UP001374599">
    <property type="component" value="Unassembled WGS sequence"/>
</dbReference>
<dbReference type="EMBL" id="BTPU01000076">
    <property type="protein sequence ID" value="GMQ64667.1"/>
    <property type="molecule type" value="Genomic_DNA"/>
</dbReference>
<comment type="caution">
    <text evidence="1">The sequence shown here is derived from an EMBL/GenBank/DDBJ whole genome shotgun (WGS) entry which is preliminary data.</text>
</comment>
<keyword evidence="2" id="KW-1185">Reference proteome</keyword>
<gene>
    <name evidence="1" type="ORF">AN2V17_39050</name>
</gene>
<protein>
    <submittedName>
        <fullName evidence="1">Uncharacterized protein</fullName>
    </submittedName>
</protein>
<accession>A0ACB5UP76</accession>
<organism evidence="1 2">
    <name type="scientific">Vallitalea maricola</name>
    <dbReference type="NCBI Taxonomy" id="3074433"/>
    <lineage>
        <taxon>Bacteria</taxon>
        <taxon>Bacillati</taxon>
        <taxon>Bacillota</taxon>
        <taxon>Clostridia</taxon>
        <taxon>Lachnospirales</taxon>
        <taxon>Vallitaleaceae</taxon>
        <taxon>Vallitalea</taxon>
    </lineage>
</organism>